<organism evidence="1 2">
    <name type="scientific">Panagrolaimus sp. ES5</name>
    <dbReference type="NCBI Taxonomy" id="591445"/>
    <lineage>
        <taxon>Eukaryota</taxon>
        <taxon>Metazoa</taxon>
        <taxon>Ecdysozoa</taxon>
        <taxon>Nematoda</taxon>
        <taxon>Chromadorea</taxon>
        <taxon>Rhabditida</taxon>
        <taxon>Tylenchina</taxon>
        <taxon>Panagrolaimomorpha</taxon>
        <taxon>Panagrolaimoidea</taxon>
        <taxon>Panagrolaimidae</taxon>
        <taxon>Panagrolaimus</taxon>
    </lineage>
</organism>
<evidence type="ECO:0000313" key="2">
    <source>
        <dbReference type="WBParaSite" id="ES5_v2.g11414.t1"/>
    </source>
</evidence>
<evidence type="ECO:0000313" key="1">
    <source>
        <dbReference type="Proteomes" id="UP000887579"/>
    </source>
</evidence>
<sequence>MCQNCPHRNLESAEILDTRIPIAYTDVAKTYYAPGELATMKAAHKRPSAFEPGKTPPSSDDEETRRFGKTPKSSQRKKNCPSAPKANRIRKIYPDEDYEDDEEETAC</sequence>
<protein>
    <submittedName>
        <fullName evidence="2">Uncharacterized protein</fullName>
    </submittedName>
</protein>
<name>A0AC34F3F0_9BILA</name>
<accession>A0AC34F3F0</accession>
<proteinExistence type="predicted"/>
<dbReference type="Proteomes" id="UP000887579">
    <property type="component" value="Unplaced"/>
</dbReference>
<dbReference type="WBParaSite" id="ES5_v2.g11414.t1">
    <property type="protein sequence ID" value="ES5_v2.g11414.t1"/>
    <property type="gene ID" value="ES5_v2.g11414"/>
</dbReference>
<reference evidence="2" key="1">
    <citation type="submission" date="2022-11" db="UniProtKB">
        <authorList>
            <consortium name="WormBaseParasite"/>
        </authorList>
    </citation>
    <scope>IDENTIFICATION</scope>
</reference>